<proteinExistence type="predicted"/>
<organism evidence="1 2">
    <name type="scientific">Paraburkholderia phymatum</name>
    <dbReference type="NCBI Taxonomy" id="148447"/>
    <lineage>
        <taxon>Bacteria</taxon>
        <taxon>Pseudomonadati</taxon>
        <taxon>Pseudomonadota</taxon>
        <taxon>Betaproteobacteria</taxon>
        <taxon>Burkholderiales</taxon>
        <taxon>Burkholderiaceae</taxon>
        <taxon>Paraburkholderia</taxon>
    </lineage>
</organism>
<gene>
    <name evidence="1" type="ORF">AB4Y32_29440</name>
</gene>
<dbReference type="EMBL" id="JBFRCH010000024">
    <property type="protein sequence ID" value="MEX3935868.1"/>
    <property type="molecule type" value="Genomic_DNA"/>
</dbReference>
<reference evidence="1" key="1">
    <citation type="submission" date="2024-07" db="EMBL/GenBank/DDBJ databases">
        <title>A survey of Mimosa microsymbionts across Brazilian biomes reveals a high diversity of Paraburkholderia nodulating endemic species, but also that Cupriavidus is common as a symbiont of widespread species.</title>
        <authorList>
            <person name="Rouws L."/>
            <person name="Barauna A."/>
            <person name="Beukes C."/>
            <person name="Rouws J.R.C."/>
            <person name="De Faria S.M."/>
            <person name="Gross E."/>
            <person name="Bueno Dos Reis Junior F."/>
            <person name="Simon M.F."/>
            <person name="Maluk M."/>
            <person name="Odee D.W."/>
            <person name="Kenicer G."/>
            <person name="Young J.P.W."/>
            <person name="Reis V.M."/>
            <person name="Zilli J."/>
            <person name="James E.K."/>
        </authorList>
    </citation>
    <scope>NUCLEOTIDE SEQUENCE</scope>
    <source>
        <strain evidence="1">EG181B</strain>
    </source>
</reference>
<accession>A0ACC6U841</accession>
<protein>
    <submittedName>
        <fullName evidence="1">TolC family protein</fullName>
    </submittedName>
</protein>
<sequence length="259" mass="27405">MQAASVGTATAAYLPSVTASWQGVRDDQVTDVSGHPALSSANRSTIQTGTVSLNWVLFDFGGRKAALRNAQQLLEAARANQDATLQDTFSRVAADYYAAQAAAGKLAAAEETEQTAHDSFVAASARVRHGVAAITDQLQAQTSYAQATYNRAKAEGELQTALGTLASDMNLNPARAIVVPSVDEGVTPDSEFKESVAELIDEAERSHPSVLTARAQLASPCRQTPRISRTQPRCFRSLVNHSAPRGIGITQVSATFSNC</sequence>
<comment type="caution">
    <text evidence="1">The sequence shown here is derived from an EMBL/GenBank/DDBJ whole genome shotgun (WGS) entry which is preliminary data.</text>
</comment>
<keyword evidence="2" id="KW-1185">Reference proteome</keyword>
<name>A0ACC6U841_9BURK</name>
<evidence type="ECO:0000313" key="1">
    <source>
        <dbReference type="EMBL" id="MEX3935868.1"/>
    </source>
</evidence>
<evidence type="ECO:0000313" key="2">
    <source>
        <dbReference type="Proteomes" id="UP001558850"/>
    </source>
</evidence>
<dbReference type="Proteomes" id="UP001558850">
    <property type="component" value="Unassembled WGS sequence"/>
</dbReference>